<evidence type="ECO:0000256" key="3">
    <source>
        <dbReference type="ARBA" id="ARBA00022705"/>
    </source>
</evidence>
<dbReference type="Proteomes" id="UP000192761">
    <property type="component" value="Unassembled WGS sequence"/>
</dbReference>
<reference evidence="8 9" key="1">
    <citation type="submission" date="2017-04" db="EMBL/GenBank/DDBJ databases">
        <authorList>
            <person name="Afonso C.L."/>
            <person name="Miller P.J."/>
            <person name="Scott M.A."/>
            <person name="Spackman E."/>
            <person name="Goraichik I."/>
            <person name="Dimitrov K.M."/>
            <person name="Suarez D.L."/>
            <person name="Swayne D.E."/>
        </authorList>
    </citation>
    <scope>NUCLEOTIDE SEQUENCE [LARGE SCALE GENOMIC DNA]</scope>
    <source>
        <strain evidence="8 9">DSM 23236</strain>
    </source>
</reference>
<dbReference type="InterPro" id="IPR008766">
    <property type="entry name" value="Replication_gene_A-like"/>
</dbReference>
<evidence type="ECO:0000256" key="6">
    <source>
        <dbReference type="ARBA" id="ARBA00022801"/>
    </source>
</evidence>
<name>A0A1W1XKB1_9NEIS</name>
<keyword evidence="4" id="KW-0540">Nuclease</keyword>
<evidence type="ECO:0000313" key="8">
    <source>
        <dbReference type="EMBL" id="SMC24272.1"/>
    </source>
</evidence>
<dbReference type="GO" id="GO:0016787">
    <property type="term" value="F:hydrolase activity"/>
    <property type="evidence" value="ECO:0007669"/>
    <property type="project" value="UniProtKB-KW"/>
</dbReference>
<evidence type="ECO:0000256" key="2">
    <source>
        <dbReference type="ARBA" id="ARBA00009260"/>
    </source>
</evidence>
<accession>A0A1W1XKB1</accession>
<evidence type="ECO:0000259" key="7">
    <source>
        <dbReference type="Pfam" id="PF05840"/>
    </source>
</evidence>
<evidence type="ECO:0000313" key="9">
    <source>
        <dbReference type="Proteomes" id="UP000192761"/>
    </source>
</evidence>
<dbReference type="EMBL" id="FWXD01000009">
    <property type="protein sequence ID" value="SMC24272.1"/>
    <property type="molecule type" value="Genomic_DNA"/>
</dbReference>
<organism evidence="8 9">
    <name type="scientific">Andreprevotia lacus DSM 23236</name>
    <dbReference type="NCBI Taxonomy" id="1121001"/>
    <lineage>
        <taxon>Bacteria</taxon>
        <taxon>Pseudomonadati</taxon>
        <taxon>Pseudomonadota</taxon>
        <taxon>Betaproteobacteria</taxon>
        <taxon>Neisseriales</taxon>
        <taxon>Chitinibacteraceae</taxon>
        <taxon>Andreprevotia</taxon>
    </lineage>
</organism>
<gene>
    <name evidence="8" type="ORF">SAMN02745857_01802</name>
</gene>
<protein>
    <submittedName>
        <fullName evidence="8">Bacteriophage replication gene A protein (GPA)</fullName>
    </submittedName>
</protein>
<dbReference type="GO" id="GO:0004519">
    <property type="term" value="F:endonuclease activity"/>
    <property type="evidence" value="ECO:0007669"/>
    <property type="project" value="UniProtKB-KW"/>
</dbReference>
<feature type="domain" description="Replication gene A protein-like" evidence="7">
    <location>
        <begin position="8"/>
        <end position="118"/>
    </location>
</feature>
<comment type="function">
    <text evidence="1">Possible endonuclease which induces a single-strand cut and initiates DNA replication.</text>
</comment>
<evidence type="ECO:0000256" key="1">
    <source>
        <dbReference type="ARBA" id="ARBA00003293"/>
    </source>
</evidence>
<dbReference type="GO" id="GO:0006260">
    <property type="term" value="P:DNA replication"/>
    <property type="evidence" value="ECO:0007669"/>
    <property type="project" value="UniProtKB-KW"/>
</dbReference>
<dbReference type="OrthoDB" id="5568266at2"/>
<comment type="similarity">
    <text evidence="2">Belongs to the phage GPA family.</text>
</comment>
<keyword evidence="6" id="KW-0378">Hydrolase</keyword>
<dbReference type="Pfam" id="PF05840">
    <property type="entry name" value="Phage_GPA"/>
    <property type="match status" value="1"/>
</dbReference>
<sequence length="181" mass="19990">MSLLDRMAVRKSTIIERLYELERAALQAGMVCLLVTLSTPARFHPSSPHFDGATPADAQGWLLRVWASARATLRAQGIGFAGLRVAEPQHDGNAHWHLLLWVDPATAVELTQAIRDAVREHCSDDRCAVVLPLLPGRVVGSVSRYFDAAEAGDRWFVLGVWAVTWRIRLATFLSNRNPLAA</sequence>
<evidence type="ECO:0000256" key="4">
    <source>
        <dbReference type="ARBA" id="ARBA00022722"/>
    </source>
</evidence>
<proteinExistence type="inferred from homology"/>
<dbReference type="AlphaFoldDB" id="A0A1W1XKB1"/>
<dbReference type="STRING" id="1121001.SAMN02745857_01802"/>
<keyword evidence="5" id="KW-0255">Endonuclease</keyword>
<evidence type="ECO:0000256" key="5">
    <source>
        <dbReference type="ARBA" id="ARBA00022759"/>
    </source>
</evidence>
<keyword evidence="3" id="KW-0235">DNA replication</keyword>
<keyword evidence="9" id="KW-1185">Reference proteome</keyword>
<dbReference type="RefSeq" id="WP_084090464.1">
    <property type="nucleotide sequence ID" value="NZ_FWXD01000009.1"/>
</dbReference>